<dbReference type="InterPro" id="IPR001789">
    <property type="entry name" value="Sig_transdc_resp-reg_receiver"/>
</dbReference>
<feature type="active site" evidence="3 4">
    <location>
        <position position="194"/>
    </location>
</feature>
<evidence type="ECO:0000259" key="7">
    <source>
        <dbReference type="PROSITE" id="PS50122"/>
    </source>
</evidence>
<dbReference type="EMBL" id="MCIB01000001">
    <property type="protein sequence ID" value="RKD34456.1"/>
    <property type="molecule type" value="Genomic_DNA"/>
</dbReference>
<feature type="active site" evidence="3 4">
    <location>
        <position position="167"/>
    </location>
</feature>
<dbReference type="AlphaFoldDB" id="A0A419TAF3"/>
<protein>
    <recommendedName>
        <fullName evidence="3">Protein-glutamate methylesterase/protein-glutamine glutaminase</fullName>
        <ecNumber evidence="3">3.1.1.61</ecNumber>
        <ecNumber evidence="3">3.5.1.44</ecNumber>
    </recommendedName>
</protein>
<evidence type="ECO:0000256" key="1">
    <source>
        <dbReference type="ARBA" id="ARBA00022801"/>
    </source>
</evidence>
<keyword evidence="3 4" id="KW-0145">Chemotaxis</keyword>
<dbReference type="GO" id="GO:0006935">
    <property type="term" value="P:chemotaxis"/>
    <property type="evidence" value="ECO:0007669"/>
    <property type="project" value="UniProtKB-UniRule"/>
</dbReference>
<dbReference type="PROSITE" id="PS50122">
    <property type="entry name" value="CHEB"/>
    <property type="match status" value="1"/>
</dbReference>
<dbReference type="SUPFAM" id="SSF52172">
    <property type="entry name" value="CheY-like"/>
    <property type="match status" value="1"/>
</dbReference>
<dbReference type="EC" id="3.5.1.44" evidence="3"/>
<keyword evidence="3" id="KW-0963">Cytoplasm</keyword>
<evidence type="ECO:0000259" key="6">
    <source>
        <dbReference type="PROSITE" id="PS50110"/>
    </source>
</evidence>
<dbReference type="HAMAP" id="MF_00099">
    <property type="entry name" value="CheB_chemtxs"/>
    <property type="match status" value="1"/>
</dbReference>
<dbReference type="GO" id="GO:0000156">
    <property type="term" value="F:phosphorelay response regulator activity"/>
    <property type="evidence" value="ECO:0007669"/>
    <property type="project" value="InterPro"/>
</dbReference>
<dbReference type="RefSeq" id="WP_120166365.1">
    <property type="nucleotide sequence ID" value="NZ_MCIB01000001.1"/>
</dbReference>
<dbReference type="InterPro" id="IPR035909">
    <property type="entry name" value="CheB_C"/>
</dbReference>
<dbReference type="CDD" id="cd17541">
    <property type="entry name" value="REC_CheB-like"/>
    <property type="match status" value="1"/>
</dbReference>
<comment type="subcellular location">
    <subcellularLocation>
        <location evidence="3">Cytoplasm</location>
    </subcellularLocation>
</comment>
<dbReference type="Pfam" id="PF00072">
    <property type="entry name" value="Response_reg"/>
    <property type="match status" value="1"/>
</dbReference>
<dbReference type="PROSITE" id="PS50110">
    <property type="entry name" value="RESPONSE_REGULATORY"/>
    <property type="match status" value="1"/>
</dbReference>
<dbReference type="NCBIfam" id="NF009206">
    <property type="entry name" value="PRK12555.1"/>
    <property type="match status" value="1"/>
</dbReference>
<evidence type="ECO:0000256" key="3">
    <source>
        <dbReference type="HAMAP-Rule" id="MF_00099"/>
    </source>
</evidence>
<comment type="domain">
    <text evidence="3">Contains a C-terminal catalytic domain, and an N-terminal region which modulates catalytic activity.</text>
</comment>
<dbReference type="PIRSF" id="PIRSF000876">
    <property type="entry name" value="RR_chemtxs_CheB"/>
    <property type="match status" value="1"/>
</dbReference>
<keyword evidence="3 5" id="KW-0597">Phosphoprotein</keyword>
<dbReference type="PANTHER" id="PTHR42872">
    <property type="entry name" value="PROTEIN-GLUTAMATE METHYLESTERASE/PROTEIN-GLUTAMINE GLUTAMINASE"/>
    <property type="match status" value="1"/>
</dbReference>
<dbReference type="GO" id="GO:0008984">
    <property type="term" value="F:protein-glutamate methylesterase activity"/>
    <property type="evidence" value="ECO:0007669"/>
    <property type="project" value="UniProtKB-UniRule"/>
</dbReference>
<dbReference type="SMART" id="SM00448">
    <property type="entry name" value="REC"/>
    <property type="match status" value="1"/>
</dbReference>
<feature type="domain" description="Response regulatory" evidence="6">
    <location>
        <begin position="4"/>
        <end position="121"/>
    </location>
</feature>
<dbReference type="InterPro" id="IPR008248">
    <property type="entry name" value="CheB-like"/>
</dbReference>
<feature type="modified residue" description="4-aspartylphosphate" evidence="3 5">
    <location>
        <position position="55"/>
    </location>
</feature>
<dbReference type="Pfam" id="PF01339">
    <property type="entry name" value="CheB_methylest"/>
    <property type="match status" value="1"/>
</dbReference>
<dbReference type="CDD" id="cd16432">
    <property type="entry name" value="CheB_Rec"/>
    <property type="match status" value="1"/>
</dbReference>
<accession>A0A419TAF3</accession>
<evidence type="ECO:0000313" key="8">
    <source>
        <dbReference type="EMBL" id="RKD34456.1"/>
    </source>
</evidence>
<gene>
    <name evidence="3" type="primary">cheB</name>
    <name evidence="8" type="ORF">BET03_01075</name>
</gene>
<comment type="catalytic activity">
    <reaction evidence="2 3">
        <text>[protein]-L-glutamate 5-O-methyl ester + H2O = L-glutamyl-[protein] + methanol + H(+)</text>
        <dbReference type="Rhea" id="RHEA:23236"/>
        <dbReference type="Rhea" id="RHEA-COMP:10208"/>
        <dbReference type="Rhea" id="RHEA-COMP:10311"/>
        <dbReference type="ChEBI" id="CHEBI:15377"/>
        <dbReference type="ChEBI" id="CHEBI:15378"/>
        <dbReference type="ChEBI" id="CHEBI:17790"/>
        <dbReference type="ChEBI" id="CHEBI:29973"/>
        <dbReference type="ChEBI" id="CHEBI:82795"/>
        <dbReference type="EC" id="3.1.1.61"/>
    </reaction>
</comment>
<comment type="function">
    <text evidence="3">Involved in chemotaxis. Part of a chemotaxis signal transduction system that modulates chemotaxis in response to various stimuli. Catalyzes the demethylation of specific methylglutamate residues introduced into the chemoreceptors (methyl-accepting chemotaxis proteins or MCP) by CheR. Also mediates the irreversible deamidation of specific glutamine residues to glutamic acid.</text>
</comment>
<dbReference type="SUPFAM" id="SSF52738">
    <property type="entry name" value="Methylesterase CheB, C-terminal domain"/>
    <property type="match status" value="1"/>
</dbReference>
<comment type="caution">
    <text evidence="8">The sequence shown here is derived from an EMBL/GenBank/DDBJ whole genome shotgun (WGS) entry which is preliminary data.</text>
</comment>
<comment type="catalytic activity">
    <reaction evidence="3">
        <text>L-glutaminyl-[protein] + H2O = L-glutamyl-[protein] + NH4(+)</text>
        <dbReference type="Rhea" id="RHEA:16441"/>
        <dbReference type="Rhea" id="RHEA-COMP:10207"/>
        <dbReference type="Rhea" id="RHEA-COMP:10208"/>
        <dbReference type="ChEBI" id="CHEBI:15377"/>
        <dbReference type="ChEBI" id="CHEBI:28938"/>
        <dbReference type="ChEBI" id="CHEBI:29973"/>
        <dbReference type="ChEBI" id="CHEBI:30011"/>
        <dbReference type="EC" id="3.5.1.44"/>
    </reaction>
</comment>
<evidence type="ECO:0000256" key="4">
    <source>
        <dbReference type="PROSITE-ProRule" id="PRU00050"/>
    </source>
</evidence>
<dbReference type="GO" id="GO:0050568">
    <property type="term" value="F:protein-glutamine glutaminase activity"/>
    <property type="evidence" value="ECO:0007669"/>
    <property type="project" value="UniProtKB-UniRule"/>
</dbReference>
<organism evidence="8 9">
    <name type="scientific">Thermohalobacter berrensis</name>
    <dbReference type="NCBI Taxonomy" id="99594"/>
    <lineage>
        <taxon>Bacteria</taxon>
        <taxon>Bacillati</taxon>
        <taxon>Bacillota</taxon>
        <taxon>Tissierellia</taxon>
        <taxon>Tissierellales</taxon>
        <taxon>Thermohalobacteraceae</taxon>
        <taxon>Thermohalobacter</taxon>
    </lineage>
</organism>
<dbReference type="Gene3D" id="3.40.50.180">
    <property type="entry name" value="Methylesterase CheB, C-terminal domain"/>
    <property type="match status" value="1"/>
</dbReference>
<feature type="active site" evidence="3 4">
    <location>
        <position position="291"/>
    </location>
</feature>
<reference evidence="8 9" key="1">
    <citation type="submission" date="2016-08" db="EMBL/GenBank/DDBJ databases">
        <title>Novel Firmicutes and Novel Genomes.</title>
        <authorList>
            <person name="Poppleton D.I."/>
            <person name="Gribaldo S."/>
        </authorList>
    </citation>
    <scope>NUCLEOTIDE SEQUENCE [LARGE SCALE GENOMIC DNA]</scope>
    <source>
        <strain evidence="8 9">CTT3</strain>
    </source>
</reference>
<comment type="similarity">
    <text evidence="3">Belongs to the CheB family.</text>
</comment>
<evidence type="ECO:0000256" key="2">
    <source>
        <dbReference type="ARBA" id="ARBA00048267"/>
    </source>
</evidence>
<name>A0A419TAF3_9FIRM</name>
<dbReference type="InterPro" id="IPR011006">
    <property type="entry name" value="CheY-like_superfamily"/>
</dbReference>
<dbReference type="GO" id="GO:0005737">
    <property type="term" value="C:cytoplasm"/>
    <property type="evidence" value="ECO:0007669"/>
    <property type="project" value="UniProtKB-SubCell"/>
</dbReference>
<keyword evidence="9" id="KW-1185">Reference proteome</keyword>
<comment type="PTM">
    <text evidence="3">Phosphorylated by CheA. Phosphorylation of the N-terminal regulatory domain activates the methylesterase activity.</text>
</comment>
<sequence length="348" mass="38241">MAIKVLVVDDSVFMRKLISDILNEDEILEVVDTAKNGKEALGKIKELSPDVITLDIEMPIMDGITTLKHIVNDFKKPVVMLSSLTKEGAEATLKALEIGAVDFITKPTNIFKVGADEKKKEIIQKVKISSKVKILNGKLNSQHKIIRMNNYKKNRGEFSNLIAIGTSTGGPKALQAIIPHIPKNINGSIVVVQHMPPGFTKSLAKRLDSLSEITVKEAENNERIKKGYCYIAPGDYHMTIDEVNGKELYIRLNKDRPVSGHRPSVDVLMKSVSKVKSMKKIGIILTGMGSDGAKGIKSVKDNNGFTIAQNEETCVVYGMPKSAVEIEGINKILPLEKIAQEIMNRVGV</sequence>
<evidence type="ECO:0000313" key="9">
    <source>
        <dbReference type="Proteomes" id="UP000284177"/>
    </source>
</evidence>
<dbReference type="EC" id="3.1.1.61" evidence="3"/>
<proteinExistence type="inferred from homology"/>
<dbReference type="Proteomes" id="UP000284177">
    <property type="component" value="Unassembled WGS sequence"/>
</dbReference>
<dbReference type="Gene3D" id="3.40.50.2300">
    <property type="match status" value="1"/>
</dbReference>
<dbReference type="NCBIfam" id="NF001965">
    <property type="entry name" value="PRK00742.1"/>
    <property type="match status" value="1"/>
</dbReference>
<dbReference type="OrthoDB" id="9793421at2"/>
<feature type="domain" description="CheB-type methylesterase" evidence="7">
    <location>
        <begin position="155"/>
        <end position="348"/>
    </location>
</feature>
<keyword evidence="1 3" id="KW-0378">Hydrolase</keyword>
<dbReference type="PANTHER" id="PTHR42872:SF3">
    <property type="entry name" value="PROTEIN-GLUTAMATE METHYLESTERASE_PROTEIN-GLUTAMINE GLUTAMINASE 1"/>
    <property type="match status" value="1"/>
</dbReference>
<dbReference type="InterPro" id="IPR000673">
    <property type="entry name" value="Sig_transdc_resp-reg_Me-estase"/>
</dbReference>
<evidence type="ECO:0000256" key="5">
    <source>
        <dbReference type="PROSITE-ProRule" id="PRU00169"/>
    </source>
</evidence>